<sequence length="84" mass="9623">MVKCIKTEVPNFNHRKHFFGHVAHITNLAAKLSLSTFGTIEEDIEDHKLQKSMMEFFFITHEPGGVNVNLKAGLKFIHRLSVFV</sequence>
<dbReference type="Proteomes" id="UP000037035">
    <property type="component" value="Unassembled WGS sequence"/>
</dbReference>
<reference evidence="1 2" key="1">
    <citation type="submission" date="2015-08" db="EMBL/GenBank/DDBJ databases">
        <title>Next Generation Sequencing and Analysis of the Genome of Puccinia sorghi L Schw, the Causal Agent of Maize Common Rust.</title>
        <authorList>
            <person name="Rochi L."/>
            <person name="Burguener G."/>
            <person name="Darino M."/>
            <person name="Turjanski A."/>
            <person name="Kreff E."/>
            <person name="Dieguez M.J."/>
            <person name="Sacco F."/>
        </authorList>
    </citation>
    <scope>NUCLEOTIDE SEQUENCE [LARGE SCALE GENOMIC DNA]</scope>
    <source>
        <strain evidence="1 2">RO10H11247</strain>
    </source>
</reference>
<protein>
    <submittedName>
        <fullName evidence="1">Uncharacterized protein</fullName>
    </submittedName>
</protein>
<dbReference type="VEuPathDB" id="FungiDB:VP01_6367g1"/>
<proteinExistence type="predicted"/>
<evidence type="ECO:0000313" key="2">
    <source>
        <dbReference type="Proteomes" id="UP000037035"/>
    </source>
</evidence>
<dbReference type="EMBL" id="LAVV01011682">
    <property type="protein sequence ID" value="KNZ47487.1"/>
    <property type="molecule type" value="Genomic_DNA"/>
</dbReference>
<gene>
    <name evidence="1" type="ORF">VP01_6367g1</name>
</gene>
<evidence type="ECO:0000313" key="1">
    <source>
        <dbReference type="EMBL" id="KNZ47487.1"/>
    </source>
</evidence>
<organism evidence="1 2">
    <name type="scientific">Puccinia sorghi</name>
    <dbReference type="NCBI Taxonomy" id="27349"/>
    <lineage>
        <taxon>Eukaryota</taxon>
        <taxon>Fungi</taxon>
        <taxon>Dikarya</taxon>
        <taxon>Basidiomycota</taxon>
        <taxon>Pucciniomycotina</taxon>
        <taxon>Pucciniomycetes</taxon>
        <taxon>Pucciniales</taxon>
        <taxon>Pucciniaceae</taxon>
        <taxon>Puccinia</taxon>
    </lineage>
</organism>
<keyword evidence="2" id="KW-1185">Reference proteome</keyword>
<comment type="caution">
    <text evidence="1">The sequence shown here is derived from an EMBL/GenBank/DDBJ whole genome shotgun (WGS) entry which is preliminary data.</text>
</comment>
<dbReference type="AlphaFoldDB" id="A0A0L6UGW2"/>
<accession>A0A0L6UGW2</accession>
<name>A0A0L6UGW2_9BASI</name>